<dbReference type="GO" id="GO:0016020">
    <property type="term" value="C:membrane"/>
    <property type="evidence" value="ECO:0007669"/>
    <property type="project" value="UniProtKB-SubCell"/>
</dbReference>
<keyword evidence="3 5" id="KW-1133">Transmembrane helix</keyword>
<evidence type="ECO:0000256" key="1">
    <source>
        <dbReference type="ARBA" id="ARBA00004141"/>
    </source>
</evidence>
<feature type="transmembrane region" description="Helical" evidence="5">
    <location>
        <begin position="119"/>
        <end position="137"/>
    </location>
</feature>
<evidence type="ECO:0000256" key="2">
    <source>
        <dbReference type="ARBA" id="ARBA00022692"/>
    </source>
</evidence>
<keyword evidence="4 5" id="KW-0472">Membrane</keyword>
<keyword evidence="2 5" id="KW-0812">Transmembrane</keyword>
<dbReference type="EMBL" id="SJZI01000003">
    <property type="protein sequence ID" value="TCJ18758.1"/>
    <property type="molecule type" value="Genomic_DNA"/>
</dbReference>
<name>A0A4R1BN42_9BACT</name>
<feature type="transmembrane region" description="Helical" evidence="5">
    <location>
        <begin position="398"/>
        <end position="424"/>
    </location>
</feature>
<feature type="transmembrane region" description="Helical" evidence="5">
    <location>
        <begin position="305"/>
        <end position="327"/>
    </location>
</feature>
<dbReference type="GO" id="GO:0055085">
    <property type="term" value="P:transmembrane transport"/>
    <property type="evidence" value="ECO:0007669"/>
    <property type="project" value="InterPro"/>
</dbReference>
<dbReference type="InterPro" id="IPR001902">
    <property type="entry name" value="SLC26A/SulP_fam"/>
</dbReference>
<feature type="transmembrane region" description="Helical" evidence="5">
    <location>
        <begin position="262"/>
        <end position="284"/>
    </location>
</feature>
<dbReference type="PROSITE" id="PS50801">
    <property type="entry name" value="STAS"/>
    <property type="match status" value="1"/>
</dbReference>
<protein>
    <submittedName>
        <fullName evidence="7">SulP family inorganic anion transporter</fullName>
    </submittedName>
</protein>
<evidence type="ECO:0000259" key="6">
    <source>
        <dbReference type="PROSITE" id="PS50801"/>
    </source>
</evidence>
<dbReference type="InterPro" id="IPR036513">
    <property type="entry name" value="STAS_dom_sf"/>
</dbReference>
<proteinExistence type="predicted"/>
<dbReference type="InterPro" id="IPR002645">
    <property type="entry name" value="STAS_dom"/>
</dbReference>
<feature type="transmembrane region" description="Helical" evidence="5">
    <location>
        <begin position="203"/>
        <end position="223"/>
    </location>
</feature>
<dbReference type="RefSeq" id="WP_131446737.1">
    <property type="nucleotide sequence ID" value="NZ_SJZI01000003.1"/>
</dbReference>
<feature type="transmembrane region" description="Helical" evidence="5">
    <location>
        <begin position="173"/>
        <end position="191"/>
    </location>
</feature>
<gene>
    <name evidence="7" type="ORF">EPD60_03080</name>
</gene>
<feature type="transmembrane region" description="Helical" evidence="5">
    <location>
        <begin position="40"/>
        <end position="57"/>
    </location>
</feature>
<dbReference type="Pfam" id="PF00916">
    <property type="entry name" value="Sulfate_transp"/>
    <property type="match status" value="1"/>
</dbReference>
<evidence type="ECO:0000256" key="3">
    <source>
        <dbReference type="ARBA" id="ARBA00022989"/>
    </source>
</evidence>
<feature type="transmembrane region" description="Helical" evidence="5">
    <location>
        <begin position="364"/>
        <end position="386"/>
    </location>
</feature>
<reference evidence="7 8" key="1">
    <citation type="submission" date="2019-03" db="EMBL/GenBank/DDBJ databases">
        <authorList>
            <person name="Kim M.K.M."/>
        </authorList>
    </citation>
    <scope>NUCLEOTIDE SEQUENCE [LARGE SCALE GENOMIC DNA]</scope>
    <source>
        <strain evidence="7 8">17J68-12</strain>
    </source>
</reference>
<comment type="caution">
    <text evidence="7">The sequence shown here is derived from an EMBL/GenBank/DDBJ whole genome shotgun (WGS) entry which is preliminary data.</text>
</comment>
<dbReference type="OrthoDB" id="9769739at2"/>
<evidence type="ECO:0000256" key="4">
    <source>
        <dbReference type="ARBA" id="ARBA00023136"/>
    </source>
</evidence>
<dbReference type="Proteomes" id="UP000295334">
    <property type="component" value="Unassembled WGS sequence"/>
</dbReference>
<dbReference type="SUPFAM" id="SSF52091">
    <property type="entry name" value="SpoIIaa-like"/>
    <property type="match status" value="1"/>
</dbReference>
<evidence type="ECO:0000313" key="8">
    <source>
        <dbReference type="Proteomes" id="UP000295334"/>
    </source>
</evidence>
<sequence length="530" mass="56387">MSSKKNPFASLKADIPSSIVVFLVALPLCLGVALASKAPLFSGLIAGMVGGIIIGALSRSQLSVSGPAAGLTAIVSAAIIAMPGGSFPAFLVSVAICGALQIALGFARAGAIGDYIPSSVIKGMLAAIGLILILNQFPHLLGDDSQFETDESVPAPAKKGNIFFNFVNAFGHINRVALIIGAVCLAFHFIWEKLVANQKGFLRLVPAPLLVVLIGIGISMAIGGNGALDPQHMVKLPQASSATEFLSFFTSPDWSMLNNSHVWITGVTLAIVASLETLLSIEAIDDLDPYKRVTDKNHELKAQGVGNLVSGLIGGLPVTSVIVRSSANVNSGAQTKKSAIMHGALLLLCVAFIPNLLNLIPKAALAAVLIFTGYKLAKPSLFVMFYKKGWDQFMPFVITIAAILATDLLKGVIIGIVVGLFYVLRSNFRTSVMVVSDTNRYLFRLRKDVSFLNKAIIKNRLEQVPGNGYVLIDASRADFIDRDVLEVIEDFTKHAHLKNIRVEVKGSLERTGSLARFAEQREAQLAGTTV</sequence>
<dbReference type="AlphaFoldDB" id="A0A4R1BN42"/>
<dbReference type="InterPro" id="IPR011547">
    <property type="entry name" value="SLC26A/SulP_dom"/>
</dbReference>
<organism evidence="7 8">
    <name type="scientific">Flaviaesturariibacter flavus</name>
    <dbReference type="NCBI Taxonomy" id="2502780"/>
    <lineage>
        <taxon>Bacteria</taxon>
        <taxon>Pseudomonadati</taxon>
        <taxon>Bacteroidota</taxon>
        <taxon>Chitinophagia</taxon>
        <taxon>Chitinophagales</taxon>
        <taxon>Chitinophagaceae</taxon>
        <taxon>Flaviaestuariibacter</taxon>
    </lineage>
</organism>
<evidence type="ECO:0000313" key="7">
    <source>
        <dbReference type="EMBL" id="TCJ18758.1"/>
    </source>
</evidence>
<comment type="subcellular location">
    <subcellularLocation>
        <location evidence="1">Membrane</location>
        <topology evidence="1">Multi-pass membrane protein</topology>
    </subcellularLocation>
</comment>
<feature type="transmembrane region" description="Helical" evidence="5">
    <location>
        <begin position="339"/>
        <end position="357"/>
    </location>
</feature>
<dbReference type="PANTHER" id="PTHR11814">
    <property type="entry name" value="SULFATE TRANSPORTER"/>
    <property type="match status" value="1"/>
</dbReference>
<feature type="domain" description="STAS" evidence="6">
    <location>
        <begin position="430"/>
        <end position="506"/>
    </location>
</feature>
<accession>A0A4R1BN42</accession>
<keyword evidence="8" id="KW-1185">Reference proteome</keyword>
<feature type="transmembrane region" description="Helical" evidence="5">
    <location>
        <begin position="15"/>
        <end position="34"/>
    </location>
</feature>
<evidence type="ECO:0000256" key="5">
    <source>
        <dbReference type="SAM" id="Phobius"/>
    </source>
</evidence>